<comment type="caution">
    <text evidence="2">The sequence shown here is derived from an EMBL/GenBank/DDBJ whole genome shotgun (WGS) entry which is preliminary data.</text>
</comment>
<dbReference type="InterPro" id="IPR008257">
    <property type="entry name" value="Pept_M19"/>
</dbReference>
<evidence type="ECO:0000256" key="1">
    <source>
        <dbReference type="SAM" id="SignalP"/>
    </source>
</evidence>
<dbReference type="PANTHER" id="PTHR10443:SF12">
    <property type="entry name" value="DIPEPTIDASE"/>
    <property type="match status" value="1"/>
</dbReference>
<evidence type="ECO:0000313" key="3">
    <source>
        <dbReference type="Proteomes" id="UP000706039"/>
    </source>
</evidence>
<name>A0ABS7PWL2_9SPHN</name>
<gene>
    <name evidence="2" type="ORF">K7G82_25820</name>
</gene>
<accession>A0ABS7PWL2</accession>
<feature type="chain" id="PRO_5045444637" evidence="1">
    <location>
        <begin position="29"/>
        <end position="405"/>
    </location>
</feature>
<organism evidence="2 3">
    <name type="scientific">Sphingomonas colocasiae</name>
    <dbReference type="NCBI Taxonomy" id="1848973"/>
    <lineage>
        <taxon>Bacteria</taxon>
        <taxon>Pseudomonadati</taxon>
        <taxon>Pseudomonadota</taxon>
        <taxon>Alphaproteobacteria</taxon>
        <taxon>Sphingomonadales</taxon>
        <taxon>Sphingomonadaceae</taxon>
        <taxon>Sphingomonas</taxon>
    </lineage>
</organism>
<reference evidence="2 3" key="1">
    <citation type="submission" date="2021-08" db="EMBL/GenBank/DDBJ databases">
        <authorList>
            <person name="Tuo L."/>
        </authorList>
    </citation>
    <scope>NUCLEOTIDE SEQUENCE [LARGE SCALE GENOMIC DNA]</scope>
    <source>
        <strain evidence="2 3">JCM 31229</strain>
    </source>
</reference>
<dbReference type="SUPFAM" id="SSF51556">
    <property type="entry name" value="Metallo-dependent hydrolases"/>
    <property type="match status" value="1"/>
</dbReference>
<feature type="signal peptide" evidence="1">
    <location>
        <begin position="1"/>
        <end position="28"/>
    </location>
</feature>
<dbReference type="RefSeq" id="WP_222992849.1">
    <property type="nucleotide sequence ID" value="NZ_JAINVV010000013.1"/>
</dbReference>
<dbReference type="Pfam" id="PF01244">
    <property type="entry name" value="Peptidase_M19"/>
    <property type="match status" value="1"/>
</dbReference>
<dbReference type="Proteomes" id="UP000706039">
    <property type="component" value="Unassembled WGS sequence"/>
</dbReference>
<dbReference type="Gene3D" id="1.10.287.650">
    <property type="entry name" value="L27 domain"/>
    <property type="match status" value="1"/>
</dbReference>
<protein>
    <submittedName>
        <fullName evidence="2">Dipeptidase</fullName>
    </submittedName>
</protein>
<dbReference type="PROSITE" id="PS51365">
    <property type="entry name" value="RENAL_DIPEPTIDASE_2"/>
    <property type="match status" value="1"/>
</dbReference>
<proteinExistence type="predicted"/>
<dbReference type="Gene3D" id="3.20.20.140">
    <property type="entry name" value="Metal-dependent hydrolases"/>
    <property type="match status" value="1"/>
</dbReference>
<dbReference type="PANTHER" id="PTHR10443">
    <property type="entry name" value="MICROSOMAL DIPEPTIDASE"/>
    <property type="match status" value="1"/>
</dbReference>
<evidence type="ECO:0000313" key="2">
    <source>
        <dbReference type="EMBL" id="MBY8825746.1"/>
    </source>
</evidence>
<dbReference type="EMBL" id="JAINVV010000013">
    <property type="protein sequence ID" value="MBY8825746.1"/>
    <property type="molecule type" value="Genomic_DNA"/>
</dbReference>
<dbReference type="InterPro" id="IPR032466">
    <property type="entry name" value="Metal_Hydrolase"/>
</dbReference>
<keyword evidence="1" id="KW-0732">Signal</keyword>
<keyword evidence="3" id="KW-1185">Reference proteome</keyword>
<sequence length="405" mass="41972">MVRARRFTTARALAASLAALALTGPSGAAEPFTLDAHIDIEPGFDAPASPATAEGATQFDLAKARRGGLDAAILAVFAPQETDTPGARTRARAIAEAKHAAIVGLAVHHPDRVGLARSPAEARAIAASGRFAVVEGIVNGGAFVGTLDDIDDWAKRGVAFFGFVHAGHNGLADSSRPALVRGEPQALNQGLSPLGREAIGRLNRLGVVIDISQLSDQAVDQALALSRAPVIASHSAVRGLVGNGRNLTDAQLDALKANGGVIAINAFSAYLRPHDAGVERQFAALKTEFGLSDAGGAALPAARAAEYTKRYYAIRATEPKADVDRLVDAIDYAVKRIGIDHVALSSDFNHGGGVTGWQDAGETGNVTAALARRGYSAADIEKLWSGNVLRIWQAARDGGAQLAAR</sequence>